<comment type="pathway">
    <text evidence="2 8">Amino-acid biosynthesis; L-histidine biosynthesis; L-histidine from 5-phospho-alpha-D-ribose 1-diphosphate: step 1/9.</text>
</comment>
<evidence type="ECO:0000313" key="11">
    <source>
        <dbReference type="EMBL" id="NMD98070.1"/>
    </source>
</evidence>
<dbReference type="GO" id="GO:0000105">
    <property type="term" value="P:L-histidine biosynthetic process"/>
    <property type="evidence" value="ECO:0007669"/>
    <property type="project" value="UniProtKB-UniRule"/>
</dbReference>
<evidence type="ECO:0000256" key="1">
    <source>
        <dbReference type="ARBA" id="ARBA00004496"/>
    </source>
</evidence>
<dbReference type="EMBL" id="JABAFA010000001">
    <property type="protein sequence ID" value="NMD98070.1"/>
    <property type="molecule type" value="Genomic_DNA"/>
</dbReference>
<dbReference type="SUPFAM" id="SSF55681">
    <property type="entry name" value="Class II aaRS and biotin synthetases"/>
    <property type="match status" value="1"/>
</dbReference>
<dbReference type="Gene3D" id="3.30.930.10">
    <property type="entry name" value="Bira Bifunctional Protein, Domain 2"/>
    <property type="match status" value="1"/>
</dbReference>
<protein>
    <recommendedName>
        <fullName evidence="5 8">ATP phosphoribosyltransferase regulatory subunit</fullName>
    </recommendedName>
</protein>
<dbReference type="GO" id="GO:0016757">
    <property type="term" value="F:glycosyltransferase activity"/>
    <property type="evidence" value="ECO:0007669"/>
    <property type="project" value="UniProtKB-KW"/>
</dbReference>
<dbReference type="PIRSF" id="PIRSF001549">
    <property type="entry name" value="His-tRNA_synth"/>
    <property type="match status" value="1"/>
</dbReference>
<keyword evidence="8" id="KW-0368">Histidine biosynthesis</keyword>
<comment type="subcellular location">
    <subcellularLocation>
        <location evidence="1 8">Cytoplasm</location>
    </subcellularLocation>
</comment>
<dbReference type="GO" id="GO:0006427">
    <property type="term" value="P:histidyl-tRNA aminoacylation"/>
    <property type="evidence" value="ECO:0007669"/>
    <property type="project" value="TreeGrafter"/>
</dbReference>
<dbReference type="GO" id="GO:0005737">
    <property type="term" value="C:cytoplasm"/>
    <property type="evidence" value="ECO:0007669"/>
    <property type="project" value="UniProtKB-SubCell"/>
</dbReference>
<comment type="miscellaneous">
    <text evidence="8">This function is generally fulfilled by the C-terminal part of HisG, which is missing in some bacteria such as this one.</text>
</comment>
<dbReference type="NCBIfam" id="TIGR00443">
    <property type="entry name" value="hisZ_biosyn_reg"/>
    <property type="match status" value="1"/>
</dbReference>
<dbReference type="InterPro" id="IPR045864">
    <property type="entry name" value="aa-tRNA-synth_II/BPL/LPL"/>
</dbReference>
<feature type="binding site" evidence="9">
    <location>
        <position position="272"/>
    </location>
    <ligand>
        <name>L-histidine</name>
        <dbReference type="ChEBI" id="CHEBI:57595"/>
    </ligand>
</feature>
<feature type="binding site" evidence="9">
    <location>
        <begin position="83"/>
        <end position="85"/>
    </location>
    <ligand>
        <name>L-histidine</name>
        <dbReference type="ChEBI" id="CHEBI:57595"/>
    </ligand>
</feature>
<dbReference type="GO" id="GO:0004821">
    <property type="term" value="F:histidine-tRNA ligase activity"/>
    <property type="evidence" value="ECO:0007669"/>
    <property type="project" value="TreeGrafter"/>
</dbReference>
<proteinExistence type="inferred from homology"/>
<dbReference type="InterPro" id="IPR006195">
    <property type="entry name" value="aa-tRNA-synth_II"/>
</dbReference>
<dbReference type="RefSeq" id="WP_164175928.1">
    <property type="nucleotide sequence ID" value="NZ_JABAFA010000001.1"/>
</dbReference>
<dbReference type="Proteomes" id="UP000543804">
    <property type="component" value="Unassembled WGS sequence"/>
</dbReference>
<dbReference type="PANTHER" id="PTHR43707">
    <property type="entry name" value="HISTIDYL-TRNA SYNTHETASE"/>
    <property type="match status" value="1"/>
</dbReference>
<dbReference type="PROSITE" id="PS50862">
    <property type="entry name" value="AA_TRNA_LIGASE_II"/>
    <property type="match status" value="1"/>
</dbReference>
<evidence type="ECO:0000256" key="8">
    <source>
        <dbReference type="HAMAP-Rule" id="MF_00125"/>
    </source>
</evidence>
<evidence type="ECO:0000256" key="6">
    <source>
        <dbReference type="ARBA" id="ARBA00022490"/>
    </source>
</evidence>
<evidence type="ECO:0000256" key="7">
    <source>
        <dbReference type="ARBA" id="ARBA00025246"/>
    </source>
</evidence>
<dbReference type="InterPro" id="IPR004516">
    <property type="entry name" value="HisRS/HisZ"/>
</dbReference>
<evidence type="ECO:0000256" key="4">
    <source>
        <dbReference type="ARBA" id="ARBA00011496"/>
    </source>
</evidence>
<dbReference type="GO" id="GO:0140096">
    <property type="term" value="F:catalytic activity, acting on a protein"/>
    <property type="evidence" value="ECO:0007669"/>
    <property type="project" value="UniProtKB-ARBA"/>
</dbReference>
<keyword evidence="6 8" id="KW-0963">Cytoplasm</keyword>
<keyword evidence="11" id="KW-0808">Transferase</keyword>
<dbReference type="HAMAP" id="MF_00125">
    <property type="entry name" value="HisZ"/>
    <property type="match status" value="1"/>
</dbReference>
<evidence type="ECO:0000256" key="2">
    <source>
        <dbReference type="ARBA" id="ARBA00004667"/>
    </source>
</evidence>
<evidence type="ECO:0000259" key="10">
    <source>
        <dbReference type="PROSITE" id="PS50862"/>
    </source>
</evidence>
<keyword evidence="11" id="KW-0328">Glycosyltransferase</keyword>
<dbReference type="InterPro" id="IPR041715">
    <property type="entry name" value="HisRS-like_core"/>
</dbReference>
<feature type="binding site" evidence="9">
    <location>
        <position position="131"/>
    </location>
    <ligand>
        <name>L-histidine</name>
        <dbReference type="ChEBI" id="CHEBI:57595"/>
    </ligand>
</feature>
<feature type="domain" description="Aminoacyl-transfer RNA synthetases class-II family profile" evidence="10">
    <location>
        <begin position="25"/>
        <end position="334"/>
    </location>
</feature>
<dbReference type="AlphaFoldDB" id="A0A848B1J4"/>
<sequence length="394" mass="42796">MVNEKQVLGIPYGTRDFLPTEAAGKRAIETKLAALFALWGYDEVVTPTIEYFDTLTMDSGRQLAPQLFKLFDKGGKTLALRHEMTTPIARVVASRLKDAPLPLKLSYISSVFRSEQSQMGRQCEFYQAGVELIGSASATADAEVLALAIQSLLRAGLKDFSVCLGQVEFVTGIMQQYRLDEQTQQTLKEALEQHDLVAYDATVASLDLAAAAKQNLRQLPVLSGGEETLQQAYASALGEQSRRALDNLSAIYHLLASYGLEKYVRFDLGLIRDFSYYTGMVFEVYTAGLGFPLAGGGRYDHMLSDFGCACPATGFALGIERVLLALERQGIGAPEPAKDVYIGYSAGQEAAAVNRATSLRSEGKVAELALAPQTKAEAEASRHAKGYATLVYLE</sequence>
<organism evidence="11 12">
    <name type="scientific">Selenomonas bovis</name>
    <dbReference type="NCBI Taxonomy" id="416586"/>
    <lineage>
        <taxon>Bacteria</taxon>
        <taxon>Bacillati</taxon>
        <taxon>Bacillota</taxon>
        <taxon>Negativicutes</taxon>
        <taxon>Selenomonadales</taxon>
        <taxon>Selenomonadaceae</taxon>
        <taxon>Selenomonas</taxon>
    </lineage>
</organism>
<feature type="binding site" evidence="9">
    <location>
        <position position="113"/>
    </location>
    <ligand>
        <name>L-histidine</name>
        <dbReference type="ChEBI" id="CHEBI:57595"/>
    </ligand>
</feature>
<evidence type="ECO:0000313" key="12">
    <source>
        <dbReference type="Proteomes" id="UP000543804"/>
    </source>
</evidence>
<comment type="similarity">
    <text evidence="3 8">Belongs to the class-II aminoacyl-tRNA synthetase family. HisZ subfamily.</text>
</comment>
<evidence type="ECO:0000256" key="5">
    <source>
        <dbReference type="ARBA" id="ARBA00020397"/>
    </source>
</evidence>
<name>A0A848B1J4_9FIRM</name>
<dbReference type="UniPathway" id="UPA00031">
    <property type="reaction ID" value="UER00006"/>
</dbReference>
<evidence type="ECO:0000256" key="9">
    <source>
        <dbReference type="PIRSR" id="PIRSR001549-1"/>
    </source>
</evidence>
<dbReference type="CDD" id="cd00773">
    <property type="entry name" value="HisRS-like_core"/>
    <property type="match status" value="1"/>
</dbReference>
<comment type="function">
    <text evidence="7 8">Required for the first step of histidine biosynthesis. May allow the feedback regulation of ATP phosphoribosyltransferase activity by histidine.</text>
</comment>
<dbReference type="PANTHER" id="PTHR43707:SF1">
    <property type="entry name" value="HISTIDINE--TRNA LIGASE, MITOCHONDRIAL-RELATED"/>
    <property type="match status" value="1"/>
</dbReference>
<gene>
    <name evidence="8 11" type="primary">hisZ</name>
    <name evidence="11" type="ORF">HF878_01030</name>
</gene>
<accession>A0A848B1J4</accession>
<feature type="binding site" evidence="9">
    <location>
        <begin position="276"/>
        <end position="277"/>
    </location>
    <ligand>
        <name>L-histidine</name>
        <dbReference type="ChEBI" id="CHEBI:57595"/>
    </ligand>
</feature>
<feature type="binding site" evidence="9">
    <location>
        <position position="127"/>
    </location>
    <ligand>
        <name>L-histidine</name>
        <dbReference type="ChEBI" id="CHEBI:57595"/>
    </ligand>
</feature>
<reference evidence="11 12" key="1">
    <citation type="submission" date="2020-04" db="EMBL/GenBank/DDBJ databases">
        <authorList>
            <person name="Hitch T.C.A."/>
            <person name="Wylensek D."/>
            <person name="Clavel T."/>
        </authorList>
    </citation>
    <scope>NUCLEOTIDE SEQUENCE [LARGE SCALE GENOMIC DNA]</scope>
    <source>
        <strain evidence="11 12">PG-130-P53-12</strain>
    </source>
</reference>
<keyword evidence="12" id="KW-1185">Reference proteome</keyword>
<dbReference type="Pfam" id="PF13393">
    <property type="entry name" value="tRNA-synt_His"/>
    <property type="match status" value="1"/>
</dbReference>
<comment type="caution">
    <text evidence="11">The sequence shown here is derived from an EMBL/GenBank/DDBJ whole genome shotgun (WGS) entry which is preliminary data.</text>
</comment>
<keyword evidence="8" id="KW-0028">Amino-acid biosynthesis</keyword>
<comment type="subunit">
    <text evidence="4 8">Heteromultimer composed of HisG and HisZ subunits.</text>
</comment>
<dbReference type="InterPro" id="IPR004517">
    <property type="entry name" value="HisZ"/>
</dbReference>
<evidence type="ECO:0000256" key="3">
    <source>
        <dbReference type="ARBA" id="ARBA00005539"/>
    </source>
</evidence>